<comment type="subcellular location">
    <subcellularLocation>
        <location evidence="4">Nucleus</location>
    </subcellularLocation>
</comment>
<evidence type="ECO:0000256" key="8">
    <source>
        <dbReference type="ARBA" id="ARBA00022801"/>
    </source>
</evidence>
<feature type="region of interest" description="Disordered" evidence="16">
    <location>
        <begin position="521"/>
        <end position="549"/>
    </location>
</feature>
<dbReference type="GO" id="GO:0009755">
    <property type="term" value="P:hormone-mediated signaling pathway"/>
    <property type="evidence" value="ECO:0007669"/>
    <property type="project" value="UniProtKB-ARBA"/>
</dbReference>
<keyword evidence="7" id="KW-0479">Metal-binding</keyword>
<dbReference type="InterPro" id="IPR004274">
    <property type="entry name" value="FCP1_dom"/>
</dbReference>
<dbReference type="GO" id="GO:0045892">
    <property type="term" value="P:negative regulation of DNA-templated transcription"/>
    <property type="evidence" value="ECO:0007669"/>
    <property type="project" value="UniProtKB-ARBA"/>
</dbReference>
<dbReference type="GO" id="GO:0008420">
    <property type="term" value="F:RNA polymerase II CTD heptapeptide repeat phosphatase activity"/>
    <property type="evidence" value="ECO:0007669"/>
    <property type="project" value="InterPro"/>
</dbReference>
<keyword evidence="10" id="KW-0805">Transcription regulation</keyword>
<dbReference type="InterPro" id="IPR014720">
    <property type="entry name" value="dsRBD_dom"/>
</dbReference>
<keyword evidence="9 15" id="KW-0694">RNA-binding</keyword>
<feature type="region of interest" description="Disordered" evidence="16">
    <location>
        <begin position="424"/>
        <end position="445"/>
    </location>
</feature>
<evidence type="ECO:0000259" key="17">
    <source>
        <dbReference type="PROSITE" id="PS50137"/>
    </source>
</evidence>
<dbReference type="Gene3D" id="3.40.50.1000">
    <property type="entry name" value="HAD superfamily/HAD-like"/>
    <property type="match status" value="1"/>
</dbReference>
<feature type="region of interest" description="Disordered" evidence="16">
    <location>
        <begin position="908"/>
        <end position="952"/>
    </location>
</feature>
<dbReference type="Pfam" id="PF03031">
    <property type="entry name" value="NIF"/>
    <property type="match status" value="1"/>
</dbReference>
<keyword evidence="6" id="KW-0217">Developmental protein</keyword>
<feature type="compositionally biased region" description="Polar residues" evidence="16">
    <location>
        <begin position="522"/>
        <end position="534"/>
    </location>
</feature>
<evidence type="ECO:0000256" key="10">
    <source>
        <dbReference type="ARBA" id="ARBA00023015"/>
    </source>
</evidence>
<dbReference type="FunFam" id="3.30.160.20:FF:000035">
    <property type="entry name" value="RNA polymerase II C-terminal domain phosphatase-like 2"/>
    <property type="match status" value="1"/>
</dbReference>
<comment type="catalytic activity">
    <reaction evidence="13">
        <text>O-phospho-L-seryl-[protein] + H2O = L-seryl-[protein] + phosphate</text>
        <dbReference type="Rhea" id="RHEA:20629"/>
        <dbReference type="Rhea" id="RHEA-COMP:9863"/>
        <dbReference type="Rhea" id="RHEA-COMP:11604"/>
        <dbReference type="ChEBI" id="CHEBI:15377"/>
        <dbReference type="ChEBI" id="CHEBI:29999"/>
        <dbReference type="ChEBI" id="CHEBI:43474"/>
        <dbReference type="ChEBI" id="CHEBI:83421"/>
        <dbReference type="EC" id="3.1.3.16"/>
    </reaction>
</comment>
<keyword evidence="12" id="KW-0539">Nucleus</keyword>
<dbReference type="EC" id="3.1.3.16" evidence="5"/>
<dbReference type="SUPFAM" id="SSF54768">
    <property type="entry name" value="dsRNA-binding domain-like"/>
    <property type="match status" value="2"/>
</dbReference>
<evidence type="ECO:0000256" key="2">
    <source>
        <dbReference type="ARBA" id="ARBA00001941"/>
    </source>
</evidence>
<evidence type="ECO:0000256" key="14">
    <source>
        <dbReference type="ARBA" id="ARBA00048336"/>
    </source>
</evidence>
<feature type="domain" description="FCP1 homology" evidence="18">
    <location>
        <begin position="133"/>
        <end position="381"/>
    </location>
</feature>
<evidence type="ECO:0000313" key="20">
    <source>
        <dbReference type="Proteomes" id="UP001293254"/>
    </source>
</evidence>
<accession>A0AAE2CZ80</accession>
<comment type="catalytic activity">
    <reaction evidence="14">
        <text>O-phospho-L-threonyl-[protein] + H2O = L-threonyl-[protein] + phosphate</text>
        <dbReference type="Rhea" id="RHEA:47004"/>
        <dbReference type="Rhea" id="RHEA-COMP:11060"/>
        <dbReference type="Rhea" id="RHEA-COMP:11605"/>
        <dbReference type="ChEBI" id="CHEBI:15377"/>
        <dbReference type="ChEBI" id="CHEBI:30013"/>
        <dbReference type="ChEBI" id="CHEBI:43474"/>
        <dbReference type="ChEBI" id="CHEBI:61977"/>
        <dbReference type="EC" id="3.1.3.16"/>
    </reaction>
</comment>
<evidence type="ECO:0000256" key="9">
    <source>
        <dbReference type="ARBA" id="ARBA00022884"/>
    </source>
</evidence>
<sequence length="952" mass="105445">MYRKLVAVYDGERVLGEAELHPPDGVVLGNELKEIRISHYSPPSERCPPLAVLHTINSAGICFKLESTAKNQDSPLSLLHATCLRDNKTAVAFVGGREIHLVAMHSRKYEGQCPCFWGFNVASSLYNSCLVMLNLRCLGIVFDLDETLIVANTMRSFEDRIEALQRKINSESDPQRVSGMLAEVKRYQDDKSILKQYAESDQVIDNGKVVKSQSEVVPALSETHQPIVRPLIRLQDRNIILTRINPLIRDTSVLVRLRPAWEDLRSYLTARGRKRFEVFVCTMAERDYALEMWRLLDPESNLINLRELLDRIVCVKSGLRKSLFNVFQDGNCHPKMALVIDDRLKVWDEKDQPRVHVVPAFAPYYAPQAEANNTVPVLCVARNVACNIRGGFFKEFDDGLLPRISGVAYEDDIRDVASSPDVSNYLISEDDPSASGGNKDSLGFDGMADAEVERRLKEATSASSTASLPIPNLDPRIAQAHHYAVPSSSFTVPPPTIQGPAMSFPGQQLSQVTTLLKPPSAQLGQAETTLQSSPAREEGEVPESELDPDTRRRLLILQHGQDMREHPPSESQFPAHPSMQVSVPRVQPRGWFPVEEEMSPRQLNRMQPPNAESLTIDKNRAHHPPFLHKVEPPIPPGRLLESQRTQKEALPRGDQLRLNQSPPDFHSFSGEDGSVNQPSSANKDLDLEAGQIDPYTETCTGALQDIAFKCGAKVEFKQALVSSTELQFFVEVLFAGERIGEGVGRTRREAQRQAAEGSLLCLADKYLSQLRPDSSHVTGDGSRFANQKDNGVLSDASSFGHQSMLKEEPVPFSAAPTPRILDPRIEASKKPMGSIAALKELCMTEGLGVAFQTQPQFSANPGQKNEVYAQVEINGQVLGKGIGLTWDEAKSEAAEKALGALKSMLGQFPYRHQGSPRSAQGMPNKRVKQDFSRVPQRMPSSGRYPKNGSPVP</sequence>
<dbReference type="AlphaFoldDB" id="A0AAE2CZ80"/>
<evidence type="ECO:0000256" key="3">
    <source>
        <dbReference type="ARBA" id="ARBA00001946"/>
    </source>
</evidence>
<dbReference type="PROSITE" id="PS50969">
    <property type="entry name" value="FCP1"/>
    <property type="match status" value="1"/>
</dbReference>
<evidence type="ECO:0000256" key="15">
    <source>
        <dbReference type="PROSITE-ProRule" id="PRU00266"/>
    </source>
</evidence>
<reference evidence="19" key="2">
    <citation type="journal article" date="2024" name="Plant">
        <title>Genomic evolution and insights into agronomic trait innovations of Sesamum species.</title>
        <authorList>
            <person name="Miao H."/>
            <person name="Wang L."/>
            <person name="Qu L."/>
            <person name="Liu H."/>
            <person name="Sun Y."/>
            <person name="Le M."/>
            <person name="Wang Q."/>
            <person name="Wei S."/>
            <person name="Zheng Y."/>
            <person name="Lin W."/>
            <person name="Duan Y."/>
            <person name="Cao H."/>
            <person name="Xiong S."/>
            <person name="Wang X."/>
            <person name="Wei L."/>
            <person name="Li C."/>
            <person name="Ma Q."/>
            <person name="Ju M."/>
            <person name="Zhao R."/>
            <person name="Li G."/>
            <person name="Mu C."/>
            <person name="Tian Q."/>
            <person name="Mei H."/>
            <person name="Zhang T."/>
            <person name="Gao T."/>
            <person name="Zhang H."/>
        </authorList>
    </citation>
    <scope>NUCLEOTIDE SEQUENCE</scope>
    <source>
        <strain evidence="19">3651</strain>
    </source>
</reference>
<dbReference type="GO" id="GO:0046872">
    <property type="term" value="F:metal ion binding"/>
    <property type="evidence" value="ECO:0007669"/>
    <property type="project" value="UniProtKB-KW"/>
</dbReference>
<dbReference type="InterPro" id="IPR023214">
    <property type="entry name" value="HAD_sf"/>
</dbReference>
<comment type="cofactor">
    <cofactor evidence="3">
        <name>Mg(2+)</name>
        <dbReference type="ChEBI" id="CHEBI:18420"/>
    </cofactor>
</comment>
<dbReference type="SUPFAM" id="SSF56784">
    <property type="entry name" value="HAD-like"/>
    <property type="match status" value="1"/>
</dbReference>
<dbReference type="SMART" id="SM00358">
    <property type="entry name" value="DSRM"/>
    <property type="match status" value="2"/>
</dbReference>
<keyword evidence="8" id="KW-0378">Hydrolase</keyword>
<protein>
    <recommendedName>
        <fullName evidence="5">protein-serine/threonine phosphatase</fullName>
        <ecNumber evidence="5">3.1.3.16</ecNumber>
    </recommendedName>
</protein>
<evidence type="ECO:0000256" key="11">
    <source>
        <dbReference type="ARBA" id="ARBA00023163"/>
    </source>
</evidence>
<evidence type="ECO:0000256" key="1">
    <source>
        <dbReference type="ARBA" id="ARBA00001936"/>
    </source>
</evidence>
<evidence type="ECO:0000256" key="16">
    <source>
        <dbReference type="SAM" id="MobiDB-lite"/>
    </source>
</evidence>
<proteinExistence type="predicted"/>
<feature type="domain" description="DRBM" evidence="17">
    <location>
        <begin position="727"/>
        <end position="764"/>
    </location>
</feature>
<dbReference type="Gene3D" id="3.30.160.20">
    <property type="match status" value="2"/>
</dbReference>
<evidence type="ECO:0000256" key="7">
    <source>
        <dbReference type="ARBA" id="ARBA00022723"/>
    </source>
</evidence>
<evidence type="ECO:0000256" key="6">
    <source>
        <dbReference type="ARBA" id="ARBA00022473"/>
    </source>
</evidence>
<feature type="compositionally biased region" description="Basic and acidic residues" evidence="16">
    <location>
        <begin position="644"/>
        <end position="655"/>
    </location>
</feature>
<dbReference type="Proteomes" id="UP001293254">
    <property type="component" value="Unassembled WGS sequence"/>
</dbReference>
<dbReference type="GO" id="GO:0005634">
    <property type="term" value="C:nucleus"/>
    <property type="evidence" value="ECO:0007669"/>
    <property type="project" value="UniProtKB-SubCell"/>
</dbReference>
<dbReference type="CDD" id="cd07521">
    <property type="entry name" value="HAD_FCP1-like"/>
    <property type="match status" value="1"/>
</dbReference>
<dbReference type="PANTHER" id="PTHR23081:SF0">
    <property type="entry name" value="RNA POLYMERASE II C-TERMINAL DOMAIN PHOSPHATASE-LIKE 1"/>
    <property type="match status" value="1"/>
</dbReference>
<feature type="domain" description="DRBM" evidence="17">
    <location>
        <begin position="833"/>
        <end position="903"/>
    </location>
</feature>
<keyword evidence="11" id="KW-0804">Transcription</keyword>
<dbReference type="PROSITE" id="PS50137">
    <property type="entry name" value="DS_RBD"/>
    <property type="match status" value="2"/>
</dbReference>
<feature type="region of interest" description="Disordered" evidence="16">
    <location>
        <begin position="562"/>
        <end position="582"/>
    </location>
</feature>
<evidence type="ECO:0000256" key="13">
    <source>
        <dbReference type="ARBA" id="ARBA00047761"/>
    </source>
</evidence>
<comment type="caution">
    <text evidence="19">The sequence shown here is derived from an EMBL/GenBank/DDBJ whole genome shotgun (WGS) entry which is preliminary data.</text>
</comment>
<gene>
    <name evidence="19" type="ORF">Salat_0325700</name>
</gene>
<dbReference type="GO" id="GO:0003723">
    <property type="term" value="F:RNA binding"/>
    <property type="evidence" value="ECO:0007669"/>
    <property type="project" value="UniProtKB-UniRule"/>
</dbReference>
<dbReference type="SMART" id="SM00577">
    <property type="entry name" value="CPDc"/>
    <property type="match status" value="1"/>
</dbReference>
<dbReference type="FunFam" id="3.40.50.1000:FF:000035">
    <property type="entry name" value="RNA polymerase II C-terminal domain phosphatase-like 1"/>
    <property type="match status" value="1"/>
</dbReference>
<dbReference type="PANTHER" id="PTHR23081">
    <property type="entry name" value="RNA POLYMERASE II CTD PHOSPHATASE"/>
    <property type="match status" value="1"/>
</dbReference>
<name>A0AAE2CZ80_9LAMI</name>
<reference evidence="19" key="1">
    <citation type="submission" date="2020-06" db="EMBL/GenBank/DDBJ databases">
        <authorList>
            <person name="Li T."/>
            <person name="Hu X."/>
            <person name="Zhang T."/>
            <person name="Song X."/>
            <person name="Zhang H."/>
            <person name="Dai N."/>
            <person name="Sheng W."/>
            <person name="Hou X."/>
            <person name="Wei L."/>
        </authorList>
    </citation>
    <scope>NUCLEOTIDE SEQUENCE</scope>
    <source>
        <strain evidence="19">3651</strain>
        <tissue evidence="19">Leaf</tissue>
    </source>
</reference>
<keyword evidence="20" id="KW-1185">Reference proteome</keyword>
<evidence type="ECO:0000259" key="18">
    <source>
        <dbReference type="PROSITE" id="PS50969"/>
    </source>
</evidence>
<evidence type="ECO:0000313" key="19">
    <source>
        <dbReference type="EMBL" id="KAK4439908.1"/>
    </source>
</evidence>
<evidence type="ECO:0000256" key="5">
    <source>
        <dbReference type="ARBA" id="ARBA00013081"/>
    </source>
</evidence>
<organism evidence="19 20">
    <name type="scientific">Sesamum alatum</name>
    <dbReference type="NCBI Taxonomy" id="300844"/>
    <lineage>
        <taxon>Eukaryota</taxon>
        <taxon>Viridiplantae</taxon>
        <taxon>Streptophyta</taxon>
        <taxon>Embryophyta</taxon>
        <taxon>Tracheophyta</taxon>
        <taxon>Spermatophyta</taxon>
        <taxon>Magnoliopsida</taxon>
        <taxon>eudicotyledons</taxon>
        <taxon>Gunneridae</taxon>
        <taxon>Pentapetalae</taxon>
        <taxon>asterids</taxon>
        <taxon>lamiids</taxon>
        <taxon>Lamiales</taxon>
        <taxon>Pedaliaceae</taxon>
        <taxon>Sesamum</taxon>
    </lineage>
</organism>
<feature type="region of interest" description="Disordered" evidence="16">
    <location>
        <begin position="623"/>
        <end position="682"/>
    </location>
</feature>
<comment type="cofactor">
    <cofactor evidence="2">
        <name>Co(2+)</name>
        <dbReference type="ChEBI" id="CHEBI:48828"/>
    </cofactor>
</comment>
<evidence type="ECO:0000256" key="4">
    <source>
        <dbReference type="ARBA" id="ARBA00004123"/>
    </source>
</evidence>
<dbReference type="InterPro" id="IPR036412">
    <property type="entry name" value="HAD-like_sf"/>
</dbReference>
<dbReference type="InterPro" id="IPR039189">
    <property type="entry name" value="Fcp1"/>
</dbReference>
<dbReference type="EMBL" id="JACGWO010000001">
    <property type="protein sequence ID" value="KAK4439908.1"/>
    <property type="molecule type" value="Genomic_DNA"/>
</dbReference>
<comment type="cofactor">
    <cofactor evidence="1">
        <name>Mn(2+)</name>
        <dbReference type="ChEBI" id="CHEBI:29035"/>
    </cofactor>
</comment>
<evidence type="ECO:0000256" key="12">
    <source>
        <dbReference type="ARBA" id="ARBA00023242"/>
    </source>
</evidence>